<organism evidence="3 4">
    <name type="scientific">Mycena belliarum</name>
    <dbReference type="NCBI Taxonomy" id="1033014"/>
    <lineage>
        <taxon>Eukaryota</taxon>
        <taxon>Fungi</taxon>
        <taxon>Dikarya</taxon>
        <taxon>Basidiomycota</taxon>
        <taxon>Agaricomycotina</taxon>
        <taxon>Agaricomycetes</taxon>
        <taxon>Agaricomycetidae</taxon>
        <taxon>Agaricales</taxon>
        <taxon>Marasmiineae</taxon>
        <taxon>Mycenaceae</taxon>
        <taxon>Mycena</taxon>
    </lineage>
</organism>
<gene>
    <name evidence="3" type="ORF">B0H15DRAFT_180363</name>
</gene>
<dbReference type="InterPro" id="IPR018631">
    <property type="entry name" value="AAA-ATPase-like_dom"/>
</dbReference>
<comment type="caution">
    <text evidence="3">The sequence shown here is derived from an EMBL/GenBank/DDBJ whole genome shotgun (WGS) entry which is preliminary data.</text>
</comment>
<feature type="compositionally biased region" description="Low complexity" evidence="1">
    <location>
        <begin position="52"/>
        <end position="70"/>
    </location>
</feature>
<evidence type="ECO:0000256" key="1">
    <source>
        <dbReference type="SAM" id="MobiDB-lite"/>
    </source>
</evidence>
<feature type="region of interest" description="Disordered" evidence="1">
    <location>
        <begin position="37"/>
        <end position="71"/>
    </location>
</feature>
<proteinExistence type="predicted"/>
<sequence length="534" mass="58987">MTTQTDAFSALTADEYQMIESSSDSFTCIEDDVPVSPRLLSSASKPGPDPALSSPPLFSPLSSPSTGSTGLKRDWSSIWSDDEEAYKDFELDRKRVKSRSPSPPLNPRLRLPYLWEAFYDLYDCPGIAFADKTQHIPELPDRFRYLLLRPPQFGKTLFLSALYHYYDIHGAKHFSRRFGSLPLVTQSPDLAPRHNQHLCLSFRLSDIKISSGIGDIEISSDIEMLKHRLRDKLRSPLRSFLIQYATELGLSRLASFSLGDDPDVVAKTFKLVKARGYTLFVGVDDYDWPIQPCSFAHASHFSHDGFVSAQEIQSLLDTHFWSPLLAEPGVIDKLFVTGALLVRYLALEHLDPYSVPGLELSCGFTEQEVTTLAQAVLGETPAGISELRRSCGGYIFPSDGGMAETLFHPQQAITWISELSSGRPESGDFSHCLLTNILKLLPERSDVQDTVSITTLIDFLAAGAVEVSQTDAALGFDAGAVRWNALYHAGALTYDPQLPGTLRVANSTALSMVSPLLVLLLPSSNKLGRRYTTS</sequence>
<dbReference type="PANTHER" id="PTHR34825">
    <property type="entry name" value="CONSERVED PROTEIN, WITH A WEAK D-GALACTARATE DEHYDRATASE/ALTRONATE HYDROLASE DOMAIN"/>
    <property type="match status" value="1"/>
</dbReference>
<dbReference type="Pfam" id="PF09820">
    <property type="entry name" value="AAA-ATPase_like"/>
    <property type="match status" value="1"/>
</dbReference>
<evidence type="ECO:0000259" key="2">
    <source>
        <dbReference type="Pfam" id="PF09820"/>
    </source>
</evidence>
<feature type="domain" description="AAA-ATPase-like" evidence="2">
    <location>
        <begin position="126"/>
        <end position="339"/>
    </location>
</feature>
<dbReference type="AlphaFoldDB" id="A0AAD6UAM9"/>
<keyword evidence="4" id="KW-1185">Reference proteome</keyword>
<evidence type="ECO:0000313" key="3">
    <source>
        <dbReference type="EMBL" id="KAJ7091916.1"/>
    </source>
</evidence>
<name>A0AAD6UAM9_9AGAR</name>
<dbReference type="PANTHER" id="PTHR34825:SF1">
    <property type="entry name" value="AAA-ATPASE-LIKE DOMAIN-CONTAINING PROTEIN"/>
    <property type="match status" value="1"/>
</dbReference>
<dbReference type="Proteomes" id="UP001222325">
    <property type="component" value="Unassembled WGS sequence"/>
</dbReference>
<accession>A0AAD6UAM9</accession>
<reference evidence="3" key="1">
    <citation type="submission" date="2023-03" db="EMBL/GenBank/DDBJ databases">
        <title>Massive genome expansion in bonnet fungi (Mycena s.s.) driven by repeated elements and novel gene families across ecological guilds.</title>
        <authorList>
            <consortium name="Lawrence Berkeley National Laboratory"/>
            <person name="Harder C.B."/>
            <person name="Miyauchi S."/>
            <person name="Viragh M."/>
            <person name="Kuo A."/>
            <person name="Thoen E."/>
            <person name="Andreopoulos B."/>
            <person name="Lu D."/>
            <person name="Skrede I."/>
            <person name="Drula E."/>
            <person name="Henrissat B."/>
            <person name="Morin E."/>
            <person name="Kohler A."/>
            <person name="Barry K."/>
            <person name="LaButti K."/>
            <person name="Morin E."/>
            <person name="Salamov A."/>
            <person name="Lipzen A."/>
            <person name="Mereny Z."/>
            <person name="Hegedus B."/>
            <person name="Baldrian P."/>
            <person name="Stursova M."/>
            <person name="Weitz H."/>
            <person name="Taylor A."/>
            <person name="Grigoriev I.V."/>
            <person name="Nagy L.G."/>
            <person name="Martin F."/>
            <person name="Kauserud H."/>
        </authorList>
    </citation>
    <scope>NUCLEOTIDE SEQUENCE</scope>
    <source>
        <strain evidence="3">CBHHK173m</strain>
    </source>
</reference>
<evidence type="ECO:0000313" key="4">
    <source>
        <dbReference type="Proteomes" id="UP001222325"/>
    </source>
</evidence>
<protein>
    <recommendedName>
        <fullName evidence="2">AAA-ATPase-like domain-containing protein</fullName>
    </recommendedName>
</protein>
<dbReference type="EMBL" id="JARJCN010000019">
    <property type="protein sequence ID" value="KAJ7091916.1"/>
    <property type="molecule type" value="Genomic_DNA"/>
</dbReference>